<keyword evidence="2" id="KW-0812">Transmembrane</keyword>
<keyword evidence="2" id="KW-0472">Membrane</keyword>
<feature type="transmembrane region" description="Helical" evidence="2">
    <location>
        <begin position="226"/>
        <end position="243"/>
    </location>
</feature>
<dbReference type="eggNOG" id="KOG3912">
    <property type="taxonomic scope" value="Eukaryota"/>
</dbReference>
<feature type="transmembrane region" description="Helical" evidence="2">
    <location>
        <begin position="163"/>
        <end position="189"/>
    </location>
</feature>
<evidence type="ECO:0000313" key="3">
    <source>
        <dbReference type="EMBL" id="ACO63953.1"/>
    </source>
</evidence>
<feature type="compositionally biased region" description="Basic and acidic residues" evidence="1">
    <location>
        <begin position="102"/>
        <end position="112"/>
    </location>
</feature>
<dbReference type="PANTHER" id="PTHR13146:SF3">
    <property type="entry name" value="EAMA DOMAIN-CONTAINING PROTEIN"/>
    <property type="match status" value="1"/>
</dbReference>
<dbReference type="EMBL" id="CP001326">
    <property type="protein sequence ID" value="ACO63953.1"/>
    <property type="molecule type" value="Genomic_DNA"/>
</dbReference>
<gene>
    <name evidence="3" type="ORF">MICPUN_58954</name>
</gene>
<dbReference type="RefSeq" id="XP_002502695.1">
    <property type="nucleotide sequence ID" value="XM_002502649.1"/>
</dbReference>
<dbReference type="OrthoDB" id="29773at2759"/>
<dbReference type="GO" id="GO:0016020">
    <property type="term" value="C:membrane"/>
    <property type="evidence" value="ECO:0007669"/>
    <property type="project" value="TreeGrafter"/>
</dbReference>
<feature type="transmembrane region" description="Helical" evidence="2">
    <location>
        <begin position="341"/>
        <end position="359"/>
    </location>
</feature>
<name>C1E7C1_MICCC</name>
<feature type="compositionally biased region" description="Low complexity" evidence="1">
    <location>
        <begin position="132"/>
        <end position="141"/>
    </location>
</feature>
<feature type="transmembrane region" description="Helical" evidence="2">
    <location>
        <begin position="288"/>
        <end position="309"/>
    </location>
</feature>
<feature type="compositionally biased region" description="Basic residues" evidence="1">
    <location>
        <begin position="475"/>
        <end position="486"/>
    </location>
</feature>
<keyword evidence="2" id="KW-1133">Transmembrane helix</keyword>
<accession>C1E7C1</accession>
<evidence type="ECO:0000256" key="1">
    <source>
        <dbReference type="SAM" id="MobiDB-lite"/>
    </source>
</evidence>
<evidence type="ECO:0000313" key="4">
    <source>
        <dbReference type="Proteomes" id="UP000002009"/>
    </source>
</evidence>
<evidence type="ECO:0000256" key="2">
    <source>
        <dbReference type="SAM" id="Phobius"/>
    </source>
</evidence>
<feature type="region of interest" description="Disordered" evidence="1">
    <location>
        <begin position="102"/>
        <end position="156"/>
    </location>
</feature>
<protein>
    <submittedName>
        <fullName evidence="3">Drug/Metabolite transporter superfamily</fullName>
    </submittedName>
</protein>
<sequence length="664" mass="69944">MATAAQPPAGSWNRASYERELRETRRLAARVGSTALLFVGTTTALISKYVYEVHGEGRGDHGEGRGDATHPPVHAFKKPLFMTFLSFVAMALCLVPRAWNTRPREDRGENRGRVRRRRSRADGTTNAELTRGLLSGDSSGSGNEGTAPSPERDERSRWTLPPVLPALLGLVPITLADLVATALISYGLLHVPLSTFLMLRHGQLLFAALIAVLLRRTLNDLHKLGMSLSFSGVALVALAAILADPEKRAHTARGMAYVAVSQAVQAAQLTFEGYFLRDLSRVFETPTAMVGAEGCVGVVLMLCVVLPVAERPGWFPGGTDVGGVAENTSGDTVLMLRNSPHLIAILVAYVIGLVAYNYVGQQVSPMAGVASRTWLETLRTLACWFLAGCLHYGDSSVFEGESTTWQMSALQLMGFVMGTLGTLLYGRGDAAERQRIFERRLRAEVANVGGGEGSGQVVTGLTTTSDEAYRVQSGRGRRDRKPRGGTRGRERGWGPAGVAGSSRSGTDDERAQLDGGDEAPLLSPARTSVDLAGRPPGSPAAAFARTSAGREAAETVAALAAHAAAADGREGGGVGEGTQPSPLGLGLVGETVSEQVAGSNQFTSGSFKATMSFSSYAGVLPEQRRASEPPNVGSFGAEGANVVTGFHVRGEEGDGAGEDGDENV</sequence>
<feature type="region of interest" description="Disordered" evidence="1">
    <location>
        <begin position="452"/>
        <end position="542"/>
    </location>
</feature>
<keyword evidence="4" id="KW-1185">Reference proteome</keyword>
<dbReference type="GeneID" id="8243612"/>
<reference evidence="3 4" key="1">
    <citation type="journal article" date="2009" name="Science">
        <title>Green evolution and dynamic adaptations revealed by genomes of the marine picoeukaryotes Micromonas.</title>
        <authorList>
            <person name="Worden A.Z."/>
            <person name="Lee J.H."/>
            <person name="Mock T."/>
            <person name="Rouze P."/>
            <person name="Simmons M.P."/>
            <person name="Aerts A.L."/>
            <person name="Allen A.E."/>
            <person name="Cuvelier M.L."/>
            <person name="Derelle E."/>
            <person name="Everett M.V."/>
            <person name="Foulon E."/>
            <person name="Grimwood J."/>
            <person name="Gundlach H."/>
            <person name="Henrissat B."/>
            <person name="Napoli C."/>
            <person name="McDonald S.M."/>
            <person name="Parker M.S."/>
            <person name="Rombauts S."/>
            <person name="Salamov A."/>
            <person name="Von Dassow P."/>
            <person name="Badger J.H."/>
            <person name="Coutinho P.M."/>
            <person name="Demir E."/>
            <person name="Dubchak I."/>
            <person name="Gentemann C."/>
            <person name="Eikrem W."/>
            <person name="Gready J.E."/>
            <person name="John U."/>
            <person name="Lanier W."/>
            <person name="Lindquist E.A."/>
            <person name="Lucas S."/>
            <person name="Mayer K.F."/>
            <person name="Moreau H."/>
            <person name="Not F."/>
            <person name="Otillar R."/>
            <person name="Panaud O."/>
            <person name="Pangilinan J."/>
            <person name="Paulsen I."/>
            <person name="Piegu B."/>
            <person name="Poliakov A."/>
            <person name="Robbens S."/>
            <person name="Schmutz J."/>
            <person name="Toulza E."/>
            <person name="Wyss T."/>
            <person name="Zelensky A."/>
            <person name="Zhou K."/>
            <person name="Armbrust E.V."/>
            <person name="Bhattacharya D."/>
            <person name="Goodenough U.W."/>
            <person name="Van de Peer Y."/>
            <person name="Grigoriev I.V."/>
        </authorList>
    </citation>
    <scope>NUCLEOTIDE SEQUENCE [LARGE SCALE GENOMIC DNA]</scope>
    <source>
        <strain evidence="4">RCC299 / NOUM17</strain>
    </source>
</reference>
<dbReference type="AlphaFoldDB" id="C1E7C1"/>
<feature type="transmembrane region" description="Helical" evidence="2">
    <location>
        <begin position="27"/>
        <end position="51"/>
    </location>
</feature>
<feature type="transmembrane region" description="Helical" evidence="2">
    <location>
        <begin position="195"/>
        <end position="214"/>
    </location>
</feature>
<organism evidence="3 4">
    <name type="scientific">Micromonas commoda (strain RCC299 / NOUM17 / CCMP2709)</name>
    <name type="common">Picoplanktonic green alga</name>
    <dbReference type="NCBI Taxonomy" id="296587"/>
    <lineage>
        <taxon>Eukaryota</taxon>
        <taxon>Viridiplantae</taxon>
        <taxon>Chlorophyta</taxon>
        <taxon>Mamiellophyceae</taxon>
        <taxon>Mamiellales</taxon>
        <taxon>Mamiellaceae</taxon>
        <taxon>Micromonas</taxon>
    </lineage>
</organism>
<dbReference type="PANTHER" id="PTHR13146">
    <property type="match status" value="1"/>
</dbReference>
<proteinExistence type="predicted"/>
<feature type="transmembrane region" description="Helical" evidence="2">
    <location>
        <begin position="405"/>
        <end position="425"/>
    </location>
</feature>
<feature type="transmembrane region" description="Helical" evidence="2">
    <location>
        <begin position="80"/>
        <end position="99"/>
    </location>
</feature>
<dbReference type="InParanoid" id="C1E7C1"/>
<dbReference type="KEGG" id="mis:MICPUN_58954"/>
<dbReference type="Proteomes" id="UP000002009">
    <property type="component" value="Chromosome 5"/>
</dbReference>